<evidence type="ECO:0000313" key="3">
    <source>
        <dbReference type="Proteomes" id="UP000482800"/>
    </source>
</evidence>
<dbReference type="InterPro" id="IPR012337">
    <property type="entry name" value="RNaseH-like_sf"/>
</dbReference>
<dbReference type="Pfam" id="PF00665">
    <property type="entry name" value="rve"/>
    <property type="match status" value="1"/>
</dbReference>
<gene>
    <name evidence="2" type="ORF">Phou_092150</name>
</gene>
<sequence>MGRELHLVPIAPGTVYAAFIVDVFSRSIVGWRLAGHMRTELPLDALELALWQRVVPDGLVHHFGRGTQGNTCRFATPNASPGPERACPLAAKEIHSTPHSPKL</sequence>
<keyword evidence="3" id="KW-1185">Reference proteome</keyword>
<evidence type="ECO:0000259" key="1">
    <source>
        <dbReference type="Pfam" id="PF00665"/>
    </source>
</evidence>
<feature type="domain" description="Integrase catalytic" evidence="1">
    <location>
        <begin position="13"/>
        <end position="68"/>
    </location>
</feature>
<accession>A0A6V8KWR6</accession>
<dbReference type="SUPFAM" id="SSF53098">
    <property type="entry name" value="Ribonuclease H-like"/>
    <property type="match status" value="1"/>
</dbReference>
<reference evidence="2 3" key="2">
    <citation type="submission" date="2020-03" db="EMBL/GenBank/DDBJ databases">
        <authorList>
            <person name="Ichikawa N."/>
            <person name="Kimura A."/>
            <person name="Kitahashi Y."/>
            <person name="Uohara A."/>
        </authorList>
    </citation>
    <scope>NUCLEOTIDE SEQUENCE [LARGE SCALE GENOMIC DNA]</scope>
    <source>
        <strain evidence="2 3">NBRC 108639</strain>
    </source>
</reference>
<reference evidence="2 3" key="1">
    <citation type="submission" date="2020-03" db="EMBL/GenBank/DDBJ databases">
        <title>Whole genome shotgun sequence of Phytohabitans houttuyneae NBRC 108639.</title>
        <authorList>
            <person name="Komaki H."/>
            <person name="Tamura T."/>
        </authorList>
    </citation>
    <scope>NUCLEOTIDE SEQUENCE [LARGE SCALE GENOMIC DNA]</scope>
    <source>
        <strain evidence="2 3">NBRC 108639</strain>
    </source>
</reference>
<dbReference type="EMBL" id="BLPF01000004">
    <property type="protein sequence ID" value="GFJ85035.1"/>
    <property type="molecule type" value="Genomic_DNA"/>
</dbReference>
<evidence type="ECO:0000313" key="2">
    <source>
        <dbReference type="EMBL" id="GFJ85035.1"/>
    </source>
</evidence>
<proteinExistence type="predicted"/>
<organism evidence="2 3">
    <name type="scientific">Phytohabitans houttuyneae</name>
    <dbReference type="NCBI Taxonomy" id="1076126"/>
    <lineage>
        <taxon>Bacteria</taxon>
        <taxon>Bacillati</taxon>
        <taxon>Actinomycetota</taxon>
        <taxon>Actinomycetes</taxon>
        <taxon>Micromonosporales</taxon>
        <taxon>Micromonosporaceae</taxon>
    </lineage>
</organism>
<dbReference type="PANTHER" id="PTHR46889">
    <property type="entry name" value="TRANSPOSASE INSF FOR INSERTION SEQUENCE IS3B-RELATED"/>
    <property type="match status" value="1"/>
</dbReference>
<dbReference type="InterPro" id="IPR001584">
    <property type="entry name" value="Integrase_cat-core"/>
</dbReference>
<dbReference type="Proteomes" id="UP000482800">
    <property type="component" value="Unassembled WGS sequence"/>
</dbReference>
<name>A0A6V8KWR6_9ACTN</name>
<dbReference type="GO" id="GO:0015074">
    <property type="term" value="P:DNA integration"/>
    <property type="evidence" value="ECO:0007669"/>
    <property type="project" value="InterPro"/>
</dbReference>
<dbReference type="InterPro" id="IPR050900">
    <property type="entry name" value="Transposase_IS3/IS150/IS904"/>
</dbReference>
<dbReference type="AlphaFoldDB" id="A0A6V8KWR6"/>
<dbReference type="PANTHER" id="PTHR46889:SF5">
    <property type="entry name" value="INTEGRASE PROTEIN"/>
    <property type="match status" value="1"/>
</dbReference>
<comment type="caution">
    <text evidence="2">The sequence shown here is derived from an EMBL/GenBank/DDBJ whole genome shotgun (WGS) entry which is preliminary data.</text>
</comment>
<protein>
    <recommendedName>
        <fullName evidence="1">Integrase catalytic domain-containing protein</fullName>
    </recommendedName>
</protein>